<name>A0AA86GQY0_9SPHN</name>
<dbReference type="InterPro" id="IPR016181">
    <property type="entry name" value="Acyl_CoA_acyltransferase"/>
</dbReference>
<dbReference type="PROSITE" id="PS51186">
    <property type="entry name" value="GNAT"/>
    <property type="match status" value="1"/>
</dbReference>
<reference evidence="2 3" key="1">
    <citation type="journal article" date="2016" name="BMC Genomics">
        <title>Genomic analysis of the nitrate-respiring Sphingopyxis granuli (formerly Sphingomonas macrogoltabida) strain TFA.</title>
        <authorList>
            <person name="Garcia-Romero I."/>
            <person name="Perez-Pulido A.J."/>
            <person name="Gonzalez-Flores Y.E."/>
            <person name="Reyes-Ramirez F."/>
            <person name="Santero E."/>
            <person name="Floriano B."/>
        </authorList>
    </citation>
    <scope>NUCLEOTIDE SEQUENCE [LARGE SCALE GENOMIC DNA]</scope>
    <source>
        <strain evidence="2 3">TFA</strain>
    </source>
</reference>
<accession>A0AA86GQY0</accession>
<proteinExistence type="predicted"/>
<evidence type="ECO:0000259" key="1">
    <source>
        <dbReference type="PROSITE" id="PS51186"/>
    </source>
</evidence>
<protein>
    <submittedName>
        <fullName evidence="2">GCN5-related N-acetyltransferase</fullName>
    </submittedName>
</protein>
<dbReference type="PANTHER" id="PTHR43792">
    <property type="entry name" value="GNAT FAMILY, PUTATIVE (AFU_ORTHOLOGUE AFUA_3G00765)-RELATED-RELATED"/>
    <property type="match status" value="1"/>
</dbReference>
<keyword evidence="3" id="KW-1185">Reference proteome</keyword>
<dbReference type="Gene3D" id="3.40.630.30">
    <property type="match status" value="1"/>
</dbReference>
<dbReference type="Proteomes" id="UP000058599">
    <property type="component" value="Chromosome"/>
</dbReference>
<dbReference type="AlphaFoldDB" id="A0AA86GQY0"/>
<organism evidence="2 3">
    <name type="scientific">Sphingopyxis granuli</name>
    <dbReference type="NCBI Taxonomy" id="267128"/>
    <lineage>
        <taxon>Bacteria</taxon>
        <taxon>Pseudomonadati</taxon>
        <taxon>Pseudomonadota</taxon>
        <taxon>Alphaproteobacteria</taxon>
        <taxon>Sphingomonadales</taxon>
        <taxon>Sphingomonadaceae</taxon>
        <taxon>Sphingopyxis</taxon>
    </lineage>
</organism>
<dbReference type="InterPro" id="IPR051531">
    <property type="entry name" value="N-acetyltransferase"/>
</dbReference>
<dbReference type="RefSeq" id="WP_067185939.1">
    <property type="nucleotide sequence ID" value="NZ_CP012199.1"/>
</dbReference>
<sequence>MFARTDRLLLRPGWLEDAPALARAIGDEAVVRGLARAPWPYGEAEASAFLDQPTAPDQPRFLIFARTGRAPRLVGGCGIAPGPDDGLELGYWIARPYWGLGFATEAGRQLVRIAHAMKLPKLTAGHFVDNPASGAVLRKLGFRPTGRVVPRHSLARGGEAPCALFEQGDGDGSDAVTPMRFDEDFRGELRLMAA</sequence>
<dbReference type="GO" id="GO:0016747">
    <property type="term" value="F:acyltransferase activity, transferring groups other than amino-acyl groups"/>
    <property type="evidence" value="ECO:0007669"/>
    <property type="project" value="InterPro"/>
</dbReference>
<dbReference type="SUPFAM" id="SSF55729">
    <property type="entry name" value="Acyl-CoA N-acyltransferases (Nat)"/>
    <property type="match status" value="1"/>
</dbReference>
<dbReference type="EMBL" id="CP012199">
    <property type="protein sequence ID" value="AMG75935.1"/>
    <property type="molecule type" value="Genomic_DNA"/>
</dbReference>
<evidence type="ECO:0000313" key="3">
    <source>
        <dbReference type="Proteomes" id="UP000058599"/>
    </source>
</evidence>
<dbReference type="KEGG" id="sgi:SGRAN_3594"/>
<dbReference type="Pfam" id="PF13302">
    <property type="entry name" value="Acetyltransf_3"/>
    <property type="match status" value="1"/>
</dbReference>
<dbReference type="InterPro" id="IPR000182">
    <property type="entry name" value="GNAT_dom"/>
</dbReference>
<evidence type="ECO:0000313" key="2">
    <source>
        <dbReference type="EMBL" id="AMG75935.1"/>
    </source>
</evidence>
<feature type="domain" description="N-acetyltransferase" evidence="1">
    <location>
        <begin position="8"/>
        <end position="171"/>
    </location>
</feature>
<gene>
    <name evidence="2" type="ORF">SGRAN_3594</name>
</gene>